<evidence type="ECO:0000256" key="4">
    <source>
        <dbReference type="ARBA" id="ARBA00022989"/>
    </source>
</evidence>
<dbReference type="Ensembl" id="ENSJHYT00000000843.1">
    <property type="protein sequence ID" value="ENSJHYP00000000651.1"/>
    <property type="gene ID" value="ENSJHYG00000000612.1"/>
</dbReference>
<protein>
    <recommendedName>
        <fullName evidence="7">Macro domain-containing protein</fullName>
    </recommendedName>
</protein>
<evidence type="ECO:0000256" key="2">
    <source>
        <dbReference type="ARBA" id="ARBA00008034"/>
    </source>
</evidence>
<keyword evidence="3 6" id="KW-0812">Transmembrane</keyword>
<comment type="similarity">
    <text evidence="2">Belongs to the ABC-3 integral membrane protein family.</text>
</comment>
<dbReference type="Proteomes" id="UP000694408">
    <property type="component" value="Unplaced"/>
</dbReference>
<evidence type="ECO:0000259" key="7">
    <source>
        <dbReference type="PROSITE" id="PS51154"/>
    </source>
</evidence>
<feature type="domain" description="Macro" evidence="7">
    <location>
        <begin position="115"/>
        <end position="294"/>
    </location>
</feature>
<evidence type="ECO:0000256" key="6">
    <source>
        <dbReference type="SAM" id="Phobius"/>
    </source>
</evidence>
<dbReference type="InterPro" id="IPR001626">
    <property type="entry name" value="ABC_TroCD"/>
</dbReference>
<dbReference type="Pfam" id="PF01661">
    <property type="entry name" value="Macro"/>
    <property type="match status" value="1"/>
</dbReference>
<keyword evidence="4 6" id="KW-1133">Transmembrane helix</keyword>
<sequence>MFAYSFMQRALIAIILLGIILPIIGLNMTTKRLSMIGDTLSHTSLCGIALGLAAGTMPTVWAIGVSIVAGIIIEIVRNHFKKYSELTLSIVMSTAVGVAGILTSKWASGNKIESYLFGSLITETAMEFHLINADITTLNVDAIVNAANNDLLPGGGVCGVIYSKAGYDELYKSCLEIGHCNTGESVITPGFNLPSKYIIHTVGPVYRDGNHNESKLLESCYLNSLDLAKQNDIHSIAFPLISSGIYGYPKKEAYEIVVLTELLCFLLQLRLLFRFLRLSYLLPHFFHFKSIYYP</sequence>
<dbReference type="PROSITE" id="PS51154">
    <property type="entry name" value="MACRO"/>
    <property type="match status" value="1"/>
</dbReference>
<dbReference type="PANTHER" id="PTHR11106">
    <property type="entry name" value="GANGLIOSIDE INDUCED DIFFERENTIATION ASSOCIATED PROTEIN 2-RELATED"/>
    <property type="match status" value="1"/>
</dbReference>
<comment type="subcellular location">
    <subcellularLocation>
        <location evidence="1">Membrane</location>
        <topology evidence="1">Multi-pass membrane protein</topology>
    </subcellularLocation>
</comment>
<reference evidence="8" key="2">
    <citation type="submission" date="2025-09" db="UniProtKB">
        <authorList>
            <consortium name="Ensembl"/>
        </authorList>
    </citation>
    <scope>IDENTIFICATION</scope>
</reference>
<keyword evidence="9" id="KW-1185">Reference proteome</keyword>
<evidence type="ECO:0000256" key="5">
    <source>
        <dbReference type="ARBA" id="ARBA00023136"/>
    </source>
</evidence>
<dbReference type="CDD" id="cd02908">
    <property type="entry name" value="Macro_OAADPr_deacetylase"/>
    <property type="match status" value="1"/>
</dbReference>
<dbReference type="SUPFAM" id="SSF81345">
    <property type="entry name" value="ABC transporter involved in vitamin B12 uptake, BtuC"/>
    <property type="match status" value="1"/>
</dbReference>
<dbReference type="SMART" id="SM00506">
    <property type="entry name" value="A1pp"/>
    <property type="match status" value="1"/>
</dbReference>
<evidence type="ECO:0000256" key="1">
    <source>
        <dbReference type="ARBA" id="ARBA00004141"/>
    </source>
</evidence>
<organism evidence="8 9">
    <name type="scientific">Junco hyemalis</name>
    <name type="common">Dark-eyed junco</name>
    <dbReference type="NCBI Taxonomy" id="40217"/>
    <lineage>
        <taxon>Eukaryota</taxon>
        <taxon>Metazoa</taxon>
        <taxon>Chordata</taxon>
        <taxon>Craniata</taxon>
        <taxon>Vertebrata</taxon>
        <taxon>Euteleostomi</taxon>
        <taxon>Archelosauria</taxon>
        <taxon>Archosauria</taxon>
        <taxon>Dinosauria</taxon>
        <taxon>Saurischia</taxon>
        <taxon>Theropoda</taxon>
        <taxon>Coelurosauria</taxon>
        <taxon>Aves</taxon>
        <taxon>Neognathae</taxon>
        <taxon>Neoaves</taxon>
        <taxon>Telluraves</taxon>
        <taxon>Australaves</taxon>
        <taxon>Passeriformes</taxon>
        <taxon>Passerellidae</taxon>
        <taxon>Junco</taxon>
    </lineage>
</organism>
<accession>A0A8C5NIE1</accession>
<dbReference type="PANTHER" id="PTHR11106:SF27">
    <property type="entry name" value="MACRO DOMAIN-CONTAINING PROTEIN"/>
    <property type="match status" value="1"/>
</dbReference>
<name>A0A8C5NIE1_JUNHY</name>
<dbReference type="InterPro" id="IPR037294">
    <property type="entry name" value="ABC_BtuC-like"/>
</dbReference>
<proteinExistence type="inferred from homology"/>
<dbReference type="InterPro" id="IPR002589">
    <property type="entry name" value="Macro_dom"/>
</dbReference>
<keyword evidence="5 6" id="KW-0472">Membrane</keyword>
<evidence type="ECO:0000313" key="8">
    <source>
        <dbReference type="Ensembl" id="ENSJHYP00000000651.1"/>
    </source>
</evidence>
<dbReference type="Gene3D" id="3.40.220.10">
    <property type="entry name" value="Leucine Aminopeptidase, subunit E, domain 1"/>
    <property type="match status" value="1"/>
</dbReference>
<dbReference type="Pfam" id="PF00950">
    <property type="entry name" value="ABC-3"/>
    <property type="match status" value="1"/>
</dbReference>
<dbReference type="GO" id="GO:0055085">
    <property type="term" value="P:transmembrane transport"/>
    <property type="evidence" value="ECO:0007669"/>
    <property type="project" value="InterPro"/>
</dbReference>
<dbReference type="SUPFAM" id="SSF52949">
    <property type="entry name" value="Macro domain-like"/>
    <property type="match status" value="1"/>
</dbReference>
<feature type="transmembrane region" description="Helical" evidence="6">
    <location>
        <begin position="6"/>
        <end position="26"/>
    </location>
</feature>
<dbReference type="InterPro" id="IPR043472">
    <property type="entry name" value="Macro_dom-like"/>
</dbReference>
<feature type="transmembrane region" description="Helical" evidence="6">
    <location>
        <begin position="59"/>
        <end position="76"/>
    </location>
</feature>
<evidence type="ECO:0000256" key="3">
    <source>
        <dbReference type="ARBA" id="ARBA00022692"/>
    </source>
</evidence>
<dbReference type="AlphaFoldDB" id="A0A8C5NIE1"/>
<reference evidence="8" key="1">
    <citation type="submission" date="2025-08" db="UniProtKB">
        <authorList>
            <consortium name="Ensembl"/>
        </authorList>
    </citation>
    <scope>IDENTIFICATION</scope>
</reference>
<evidence type="ECO:0000313" key="9">
    <source>
        <dbReference type="Proteomes" id="UP000694408"/>
    </source>
</evidence>
<dbReference type="GO" id="GO:0043190">
    <property type="term" value="C:ATP-binding cassette (ABC) transporter complex"/>
    <property type="evidence" value="ECO:0007669"/>
    <property type="project" value="InterPro"/>
</dbReference>